<keyword evidence="4" id="KW-1185">Reference proteome</keyword>
<feature type="region of interest" description="Disordered" evidence="1">
    <location>
        <begin position="1173"/>
        <end position="1198"/>
    </location>
</feature>
<evidence type="ECO:0000313" key="3">
    <source>
        <dbReference type="EMBL" id="CAH1389464.1"/>
    </source>
</evidence>
<dbReference type="EMBL" id="OV725077">
    <property type="protein sequence ID" value="CAH1389464.1"/>
    <property type="molecule type" value="Genomic_DNA"/>
</dbReference>
<evidence type="ECO:0000259" key="2">
    <source>
        <dbReference type="Pfam" id="PF16059"/>
    </source>
</evidence>
<sequence length="1885" mass="215669">MKTAVLQEPILLNVPTENTNLTERLNNKVFNYHVSEYSVRNISDFQRPIIYSDTGKAIKLLHLVSYLHSLRSYFKNKINIYFCDKCLIHFKNVILFEKYESCSCVNGTSSASLKIIDIINLLYSTVYPLEPKACIMGCLCKETVLKKKRYMLCGCIYSHNHLDHNNILKKIVKAEKKIWNKIFDVSSLKYSSGEKILDMLHRFKSHKNFEVTPRVNNVSYPELYYLQIEFYKLCDPLYEKCISVYCYFVDEVSVNHQKYFINACSFKKLTYPNLRYYFRCFLSLYIRALSTDLVDDCVNFKLLRQKSLFLCSNYSEFLLFFGFFFYCLKVLRFPKNKSLLVSKMMSRCVDKWKRRHLIKVLCQICNLYNSNFNCSKIISMVKCEIFGPVCIHEDYDQVIKYLLSNDDLLVINNIESLHILKKRGMEKISALPNLFDCKNIHYKNAVILNTSNCYKNVASSYKIAGSCSKNNLLALTTGKEEIDVIDGINIFSFESEPDMMEFTLFQNKKMGIEGGLISDSVNLSNSGRIVPTKTRDITKIKGWRNKIFCMNKTDRNHINTLKNVGTSPVKNNLSDEFKNTSPEIKEELLDDSFEIKKETEIDVSEEFKTGNIGNVSEKELDVSKCKAKNLNGIDYIVSSLKSMYLDVLSKDFDVQEILKKLETNKGIFESSVLDNYLNNRTELKINFDIPQPYYTRFSNDKRPIPQILPDIKMAPPKIKNEEMKEKIKQLSSVDFIKNMQGDLSKRKFIWVHGRPIMLDHETKKAPLNSSTKKRNASSDSLSEVDDVEKEDDVKRMKITKQLEFSDSLLSDSSESNQSDEVEPRKPYLSLLNKCQIDDVEEKCNASTNSLPRHKFPLVFPCTSVDDEHIDCAKFNQTQLVMVVNIGYNRPFLREVSNNLEKLKKDTVIIDDMWAHIAASAVCSNRSAKTVTRYLVPVVSEPLIEVVKFNIENVSTNIGNLNELNVCSVYRSICDSRALKEDKTDAVEVEIKDIVDDIVEYVVKRNEYELFNIPYDPDVPDPKLTKKLPVKKVKKTKVERELKRLINVTLVDNRHGNEGATGKSSCGNEHCLKGCICNSLNGKLTSFHCGKLGCMFECSCDSKSNYTFKNFMQHGRNGTLAKDESSWHQTVICQNNEVVEVKAGAGKSKREKKLPTRFRNNVLLGKEMSCLDIFPSSPENKKSPSPNKDKEIKSKESKIKEKDFKIKEKDKDTKFKEKSAKMADRDKEIKTKEDKIRGKHIELKSNEICDSKIGKISGNKITLPLKTSGKKADNKNKALISANLNQILNQSELKKMAKMCDDERNQILTLADVFVWCSIHFRYSCSCSAQVFILKSNRLVWKPTASRTHLTSKHMSEIVINKSMPKYHIYDRNAYCARTYGSVFNYKLRNSNPVFKSKRSNEIVNDVLSNTNSFLKIDYASINTQPRKIEPKTAKESDTIIPPIKMTSNWTKQLINKPLLPPNIIHNVTTEVKNRKRKEPDDERVIDATKPGSVVITNIKDEILLQNAKKRYRIGPAHFDGKGNYRSITCGIPAKTIIKQASSDSAPNLLDQEIISSLNVKEAKDVDNNKPLPKYGLLCLTQGFGYLPVKEFTQKKLQVQDPLSEHVFHCFKDIESANKWLNRFFKNRIVFESLAVNLKWVIVKPGILKHSQLFDKSLLENPSKIINKDGFLVDITNLNQNVSKQYVINSSLEIKQPDDPSKTRIIVDATELKHNGDEIPFKKTKISSVSLLEKNVTSTNQGIVINSNLIKKPNAFLQRTNIQEDHFGKINKTPSPNGSSHKAFFRLSSGSNSSNEGCFIPLVPTNISKESSFQIKNINENNCKETEPADLFVNRSNNSKSSNAISITEFLKQSQQQNLIIKRIPKTVPFNSKALAGKSILKTKFK</sequence>
<evidence type="ECO:0000256" key="1">
    <source>
        <dbReference type="SAM" id="MobiDB-lite"/>
    </source>
</evidence>
<evidence type="ECO:0000313" key="4">
    <source>
        <dbReference type="Proteomes" id="UP001152798"/>
    </source>
</evidence>
<feature type="region of interest" description="Disordered" evidence="1">
    <location>
        <begin position="761"/>
        <end position="790"/>
    </location>
</feature>
<proteinExistence type="predicted"/>
<feature type="domain" description="MGA conserved" evidence="2">
    <location>
        <begin position="1062"/>
        <end position="1104"/>
    </location>
</feature>
<feature type="compositionally biased region" description="Basic and acidic residues" evidence="1">
    <location>
        <begin position="1178"/>
        <end position="1198"/>
    </location>
</feature>
<dbReference type="Proteomes" id="UP001152798">
    <property type="component" value="Chromosome 1"/>
</dbReference>
<accession>A0A9P0E6S5</accession>
<organism evidence="3 4">
    <name type="scientific">Nezara viridula</name>
    <name type="common">Southern green stink bug</name>
    <name type="synonym">Cimex viridulus</name>
    <dbReference type="NCBI Taxonomy" id="85310"/>
    <lineage>
        <taxon>Eukaryota</taxon>
        <taxon>Metazoa</taxon>
        <taxon>Ecdysozoa</taxon>
        <taxon>Arthropoda</taxon>
        <taxon>Hexapoda</taxon>
        <taxon>Insecta</taxon>
        <taxon>Pterygota</taxon>
        <taxon>Neoptera</taxon>
        <taxon>Paraneoptera</taxon>
        <taxon>Hemiptera</taxon>
        <taxon>Heteroptera</taxon>
        <taxon>Panheteroptera</taxon>
        <taxon>Pentatomomorpha</taxon>
        <taxon>Pentatomoidea</taxon>
        <taxon>Pentatomidae</taxon>
        <taxon>Pentatominae</taxon>
        <taxon>Nezara</taxon>
    </lineage>
</organism>
<dbReference type="OrthoDB" id="6618171at2759"/>
<name>A0A9P0E6S5_NEZVI</name>
<dbReference type="Pfam" id="PF16059">
    <property type="entry name" value="MGA_dom"/>
    <property type="match status" value="1"/>
</dbReference>
<reference evidence="3" key="1">
    <citation type="submission" date="2022-01" db="EMBL/GenBank/DDBJ databases">
        <authorList>
            <person name="King R."/>
        </authorList>
    </citation>
    <scope>NUCLEOTIDE SEQUENCE</scope>
</reference>
<dbReference type="InterPro" id="IPR032060">
    <property type="entry name" value="MGA_dom"/>
</dbReference>
<protein>
    <recommendedName>
        <fullName evidence="2">MGA conserved domain-containing protein</fullName>
    </recommendedName>
</protein>
<gene>
    <name evidence="3" type="ORF">NEZAVI_LOCUS869</name>
</gene>